<dbReference type="InterPro" id="IPR028098">
    <property type="entry name" value="Glyco_trans_4-like_N"/>
</dbReference>
<dbReference type="Proteomes" id="UP000176050">
    <property type="component" value="Chromosome"/>
</dbReference>
<reference evidence="5 6" key="1">
    <citation type="submission" date="2016-10" db="EMBL/GenBank/DDBJ databases">
        <title>Lutibacter sp. LPB0138, isolated from marine gastropod.</title>
        <authorList>
            <person name="Kim E."/>
            <person name="Yi H."/>
        </authorList>
    </citation>
    <scope>NUCLEOTIDE SEQUENCE [LARGE SCALE GENOMIC DNA]</scope>
    <source>
        <strain evidence="5 6">LPB0138</strain>
    </source>
</reference>
<dbReference type="Pfam" id="PF13439">
    <property type="entry name" value="Glyco_transf_4"/>
    <property type="match status" value="1"/>
</dbReference>
<keyword evidence="2" id="KW-0808">Transferase</keyword>
<dbReference type="SUPFAM" id="SSF53756">
    <property type="entry name" value="UDP-Glycosyltransferase/glycogen phosphorylase"/>
    <property type="match status" value="1"/>
</dbReference>
<dbReference type="CDD" id="cd03801">
    <property type="entry name" value="GT4_PimA-like"/>
    <property type="match status" value="1"/>
</dbReference>
<keyword evidence="1" id="KW-0328">Glycosyltransferase</keyword>
<dbReference type="STRING" id="1850246.LPB138_01940"/>
<organism evidence="5 6">
    <name type="scientific">Urechidicola croceus</name>
    <dbReference type="NCBI Taxonomy" id="1850246"/>
    <lineage>
        <taxon>Bacteria</taxon>
        <taxon>Pseudomonadati</taxon>
        <taxon>Bacteroidota</taxon>
        <taxon>Flavobacteriia</taxon>
        <taxon>Flavobacteriales</taxon>
        <taxon>Flavobacteriaceae</taxon>
        <taxon>Urechidicola</taxon>
    </lineage>
</organism>
<evidence type="ECO:0000313" key="5">
    <source>
        <dbReference type="EMBL" id="AOW19515.1"/>
    </source>
</evidence>
<dbReference type="InterPro" id="IPR001296">
    <property type="entry name" value="Glyco_trans_1"/>
</dbReference>
<evidence type="ECO:0000259" key="3">
    <source>
        <dbReference type="Pfam" id="PF00534"/>
    </source>
</evidence>
<name>A0A1D8P4L8_9FLAO</name>
<dbReference type="PANTHER" id="PTHR12526:SF629">
    <property type="entry name" value="TEICHURONIC ACID BIOSYNTHESIS GLYCOSYLTRANSFERASE TUAH-RELATED"/>
    <property type="match status" value="1"/>
</dbReference>
<accession>A0A1D8P4L8</accession>
<feature type="domain" description="Glycosyltransferase subfamily 4-like N-terminal" evidence="4">
    <location>
        <begin position="18"/>
        <end position="181"/>
    </location>
</feature>
<evidence type="ECO:0000256" key="1">
    <source>
        <dbReference type="ARBA" id="ARBA00022676"/>
    </source>
</evidence>
<dbReference type="OrthoDB" id="502646at2"/>
<dbReference type="PANTHER" id="PTHR12526">
    <property type="entry name" value="GLYCOSYLTRANSFERASE"/>
    <property type="match status" value="1"/>
</dbReference>
<dbReference type="Gene3D" id="3.40.50.2000">
    <property type="entry name" value="Glycogen Phosphorylase B"/>
    <property type="match status" value="2"/>
</dbReference>
<keyword evidence="6" id="KW-1185">Reference proteome</keyword>
<dbReference type="KEGG" id="lul:LPB138_01940"/>
<feature type="domain" description="Glycosyl transferase family 1" evidence="3">
    <location>
        <begin position="192"/>
        <end position="353"/>
    </location>
</feature>
<evidence type="ECO:0000256" key="2">
    <source>
        <dbReference type="ARBA" id="ARBA00022679"/>
    </source>
</evidence>
<proteinExistence type="predicted"/>
<dbReference type="Pfam" id="PF00534">
    <property type="entry name" value="Glycos_transf_1"/>
    <property type="match status" value="1"/>
</dbReference>
<gene>
    <name evidence="5" type="ORF">LPB138_01940</name>
</gene>
<dbReference type="GO" id="GO:0016757">
    <property type="term" value="F:glycosyltransferase activity"/>
    <property type="evidence" value="ECO:0007669"/>
    <property type="project" value="UniProtKB-KW"/>
</dbReference>
<evidence type="ECO:0000313" key="6">
    <source>
        <dbReference type="Proteomes" id="UP000176050"/>
    </source>
</evidence>
<dbReference type="EMBL" id="CP017478">
    <property type="protein sequence ID" value="AOW19515.1"/>
    <property type="molecule type" value="Genomic_DNA"/>
</dbReference>
<evidence type="ECO:0008006" key="7">
    <source>
        <dbReference type="Google" id="ProtNLM"/>
    </source>
</evidence>
<dbReference type="AlphaFoldDB" id="A0A1D8P4L8"/>
<sequence>MHIVFLTNEYPEKGESHGGIGSFVQNLSKNLVEKGFNISVIGISKSASTLEYDNGVEIHRIQQSTAKFGKFIFNSKRVRNTLKNIHEKKSIDIVEGSELSFAFLPKNTPYKKVIRMHGGHHFFAITLNKKPAVWRSFQERRSFKKADYYVSVSNYVGSQTKKYLKKNFEFTTIYNSVNTDKFVSKDNYKTIKDSLLFVGTICEKKGIRQLVQAIPIIKSKFPDVKLKIVGRDWKFPNGKSYTEYLKTFITESIKDNVEIIGVIPHDRISKYIEEAEICVYPSHMEAMPIAWLEGLLMGKPIVASNIGPAREAIKNNKTGLLANPHSPEDLAMKILELLLNKEKALKLGREARNDISKRFNQKNIIEQNINFYTSII</sequence>
<evidence type="ECO:0000259" key="4">
    <source>
        <dbReference type="Pfam" id="PF13439"/>
    </source>
</evidence>
<dbReference type="RefSeq" id="WP_070235631.1">
    <property type="nucleotide sequence ID" value="NZ_CP017478.1"/>
</dbReference>
<protein>
    <recommendedName>
        <fullName evidence="7">Glycosyl transferase family 1</fullName>
    </recommendedName>
</protein>